<dbReference type="Proteomes" id="UP001153334">
    <property type="component" value="Unassembled WGS sequence"/>
</dbReference>
<sequence length="282" mass="31587">MIENKAIAECIHVVIAYSKTVQDAELGTLPCIFYIHGGCRYGGTPYTGYLERAREWATYFNAIAVSVDYRLSPSELDESPTGEEPTNDCFNALTWIYHQLGANEDDILKSLGDLYGLVLEAPQLDDRCNTQSHKKFKKGNMFTSEDALQGWNASLGTRRGTENVSIYESPARASDADVQGFPPSYIDVGTAEPFRDEAENFCNTLRKARVDVEMNSWEGGYHGFFTAVPDAPISQLCNLAKLKWLCQRLGVQDKNIEKDYNEVKKAYDARHGRRSKKEGLVA</sequence>
<evidence type="ECO:0000313" key="2">
    <source>
        <dbReference type="Proteomes" id="UP001153334"/>
    </source>
</evidence>
<proteinExistence type="predicted"/>
<organism evidence="1 2">
    <name type="scientific">Nemania bipapillata</name>
    <dbReference type="NCBI Taxonomy" id="110536"/>
    <lineage>
        <taxon>Eukaryota</taxon>
        <taxon>Fungi</taxon>
        <taxon>Dikarya</taxon>
        <taxon>Ascomycota</taxon>
        <taxon>Pezizomycotina</taxon>
        <taxon>Sordariomycetes</taxon>
        <taxon>Xylariomycetidae</taxon>
        <taxon>Xylariales</taxon>
        <taxon>Xylariaceae</taxon>
        <taxon>Nemania</taxon>
    </lineage>
</organism>
<accession>A0ACC2J675</accession>
<reference evidence="1" key="1">
    <citation type="submission" date="2022-11" db="EMBL/GenBank/DDBJ databases">
        <title>Genome Sequence of Nemania bipapillata.</title>
        <authorList>
            <person name="Buettner E."/>
        </authorList>
    </citation>
    <scope>NUCLEOTIDE SEQUENCE</scope>
    <source>
        <strain evidence="1">CP14</strain>
    </source>
</reference>
<evidence type="ECO:0000313" key="1">
    <source>
        <dbReference type="EMBL" id="KAJ8122843.1"/>
    </source>
</evidence>
<dbReference type="EMBL" id="JAPESX010000166">
    <property type="protein sequence ID" value="KAJ8122843.1"/>
    <property type="molecule type" value="Genomic_DNA"/>
</dbReference>
<comment type="caution">
    <text evidence="1">The sequence shown here is derived from an EMBL/GenBank/DDBJ whole genome shotgun (WGS) entry which is preliminary data.</text>
</comment>
<gene>
    <name evidence="1" type="ORF">ONZ43_g1068</name>
</gene>
<name>A0ACC2J675_9PEZI</name>
<keyword evidence="2" id="KW-1185">Reference proteome</keyword>
<protein>
    <submittedName>
        <fullName evidence="1">Uncharacterized protein</fullName>
    </submittedName>
</protein>